<protein>
    <submittedName>
        <fullName evidence="2">Methyltransferase family protein</fullName>
    </submittedName>
</protein>
<dbReference type="InterPro" id="IPR013216">
    <property type="entry name" value="Methyltransf_11"/>
</dbReference>
<evidence type="ECO:0000313" key="3">
    <source>
        <dbReference type="Proteomes" id="UP000005744"/>
    </source>
</evidence>
<reference evidence="2 3" key="1">
    <citation type="submission" date="2011-11" db="EMBL/GenBank/DDBJ databases">
        <title>Improved High-Quality Draft sequence of Beggiatoa alba B18lD.</title>
        <authorList>
            <consortium name="US DOE Joint Genome Institute"/>
            <person name="Lucas S."/>
            <person name="Han J."/>
            <person name="Lapidus A."/>
            <person name="Cheng J.-F."/>
            <person name="Goodwin L."/>
            <person name="Pitluck S."/>
            <person name="Peters L."/>
            <person name="Mikhailova N."/>
            <person name="Held B."/>
            <person name="Detter J.C."/>
            <person name="Han C."/>
            <person name="Tapia R."/>
            <person name="Land M."/>
            <person name="Hauser L."/>
            <person name="Kyrpides N."/>
            <person name="Ivanova N."/>
            <person name="Pagani I."/>
            <person name="Samuel K."/>
            <person name="Teske A."/>
            <person name="Mueller J."/>
            <person name="Woyke T."/>
        </authorList>
    </citation>
    <scope>NUCLEOTIDE SEQUENCE [LARGE SCALE GENOMIC DNA]</scope>
    <source>
        <strain evidence="2 3">B18LD</strain>
    </source>
</reference>
<dbReference type="Gene3D" id="3.40.50.150">
    <property type="entry name" value="Vaccinia Virus protein VP39"/>
    <property type="match status" value="1"/>
</dbReference>
<dbReference type="HOGENOM" id="CLU_1131855_0_0_6"/>
<dbReference type="eggNOG" id="COG2226">
    <property type="taxonomic scope" value="Bacteria"/>
</dbReference>
<dbReference type="STRING" id="395493.BegalDRAFT_2287"/>
<keyword evidence="3" id="KW-1185">Reference proteome</keyword>
<sequence length="245" mass="28267">MRKLFRRFFPTKSHLDFPSSYVPHRRTMEHLPAEGRILVIGDYLLRDYSELRRLGKDAYLLDIVDFPQIEQERFYKQSITQRTPFADGHFACVIMCEVVEHLIQDYQALAEINRILKADGTLILTVPYLNDSADFHVRVHTKHTIFALLQASGFSVLDHKFYGGFFFKNNAVVALLSILTYPLYRERALEKVNQLLYKVNIALGNHDLLKKRSNIYGGMLIAKKTHAPQLEENLAPQLKAFGAVN</sequence>
<evidence type="ECO:0000259" key="1">
    <source>
        <dbReference type="Pfam" id="PF08241"/>
    </source>
</evidence>
<feature type="domain" description="Methyltransferase type 11" evidence="1">
    <location>
        <begin position="73"/>
        <end position="124"/>
    </location>
</feature>
<gene>
    <name evidence="2" type="ORF">BegalDRAFT_2287</name>
</gene>
<dbReference type="GO" id="GO:0032259">
    <property type="term" value="P:methylation"/>
    <property type="evidence" value="ECO:0007669"/>
    <property type="project" value="UniProtKB-KW"/>
</dbReference>
<keyword evidence="2" id="KW-0489">Methyltransferase</keyword>
<keyword evidence="2" id="KW-0808">Transferase</keyword>
<dbReference type="SUPFAM" id="SSF53335">
    <property type="entry name" value="S-adenosyl-L-methionine-dependent methyltransferases"/>
    <property type="match status" value="1"/>
</dbReference>
<dbReference type="InterPro" id="IPR029063">
    <property type="entry name" value="SAM-dependent_MTases_sf"/>
</dbReference>
<organism evidence="2 3">
    <name type="scientific">Beggiatoa alba B18LD</name>
    <dbReference type="NCBI Taxonomy" id="395493"/>
    <lineage>
        <taxon>Bacteria</taxon>
        <taxon>Pseudomonadati</taxon>
        <taxon>Pseudomonadota</taxon>
        <taxon>Gammaproteobacteria</taxon>
        <taxon>Thiotrichales</taxon>
        <taxon>Thiotrichaceae</taxon>
        <taxon>Beggiatoa</taxon>
    </lineage>
</organism>
<evidence type="ECO:0000313" key="2">
    <source>
        <dbReference type="EMBL" id="EIJ43141.1"/>
    </source>
</evidence>
<accession>I3CHP8</accession>
<dbReference type="RefSeq" id="WP_002690085.1">
    <property type="nucleotide sequence ID" value="NZ_JH600070.1"/>
</dbReference>
<proteinExistence type="predicted"/>
<dbReference type="Pfam" id="PF08241">
    <property type="entry name" value="Methyltransf_11"/>
    <property type="match status" value="1"/>
</dbReference>
<dbReference type="GO" id="GO:0008757">
    <property type="term" value="F:S-adenosylmethionine-dependent methyltransferase activity"/>
    <property type="evidence" value="ECO:0007669"/>
    <property type="project" value="InterPro"/>
</dbReference>
<dbReference type="EMBL" id="JH600070">
    <property type="protein sequence ID" value="EIJ43141.1"/>
    <property type="molecule type" value="Genomic_DNA"/>
</dbReference>
<name>I3CHP8_9GAMM</name>
<dbReference type="AlphaFoldDB" id="I3CHP8"/>
<dbReference type="Proteomes" id="UP000005744">
    <property type="component" value="Unassembled WGS sequence"/>
</dbReference>
<dbReference type="OrthoDB" id="323463at2"/>